<sequence>RGRFDLSSRVQLYGRIDNIFDARYANRADFAFGSQRFFPGRPRTLFFGVRFVE</sequence>
<evidence type="ECO:0000313" key="4">
    <source>
        <dbReference type="EMBL" id="VAW02593.1"/>
    </source>
</evidence>
<comment type="subcellular location">
    <subcellularLocation>
        <location evidence="1">Cell outer membrane</location>
    </subcellularLocation>
</comment>
<keyword evidence="2" id="KW-0472">Membrane</keyword>
<accession>A0A3B0SES7</accession>
<evidence type="ECO:0000256" key="3">
    <source>
        <dbReference type="ARBA" id="ARBA00023237"/>
    </source>
</evidence>
<name>A0A3B0SES7_9ZZZZ</name>
<gene>
    <name evidence="4" type="ORF">MNBD_ALPHA06-1644</name>
</gene>
<evidence type="ECO:0000256" key="1">
    <source>
        <dbReference type="ARBA" id="ARBA00004442"/>
    </source>
</evidence>
<reference evidence="4" key="1">
    <citation type="submission" date="2018-06" db="EMBL/GenBank/DDBJ databases">
        <authorList>
            <person name="Zhirakovskaya E."/>
        </authorList>
    </citation>
    <scope>NUCLEOTIDE SEQUENCE</scope>
</reference>
<keyword evidence="3" id="KW-0998">Cell outer membrane</keyword>
<organism evidence="4">
    <name type="scientific">hydrothermal vent metagenome</name>
    <dbReference type="NCBI Taxonomy" id="652676"/>
    <lineage>
        <taxon>unclassified sequences</taxon>
        <taxon>metagenomes</taxon>
        <taxon>ecological metagenomes</taxon>
    </lineage>
</organism>
<feature type="non-terminal residue" evidence="4">
    <location>
        <position position="1"/>
    </location>
</feature>
<dbReference type="EMBL" id="UOEE01000342">
    <property type="protein sequence ID" value="VAW02593.1"/>
    <property type="molecule type" value="Genomic_DNA"/>
</dbReference>
<dbReference type="GO" id="GO:0009279">
    <property type="term" value="C:cell outer membrane"/>
    <property type="evidence" value="ECO:0007669"/>
    <property type="project" value="UniProtKB-SubCell"/>
</dbReference>
<protein>
    <submittedName>
        <fullName evidence="4">Uncharacterized protein</fullName>
    </submittedName>
</protein>
<dbReference type="SUPFAM" id="SSF56935">
    <property type="entry name" value="Porins"/>
    <property type="match status" value="1"/>
</dbReference>
<dbReference type="InterPro" id="IPR036942">
    <property type="entry name" value="Beta-barrel_TonB_sf"/>
</dbReference>
<proteinExistence type="predicted"/>
<dbReference type="AlphaFoldDB" id="A0A3B0SES7"/>
<dbReference type="Gene3D" id="2.40.170.20">
    <property type="entry name" value="TonB-dependent receptor, beta-barrel domain"/>
    <property type="match status" value="1"/>
</dbReference>
<evidence type="ECO:0000256" key="2">
    <source>
        <dbReference type="ARBA" id="ARBA00023136"/>
    </source>
</evidence>